<dbReference type="EMBL" id="CATNWA010012633">
    <property type="protein sequence ID" value="CAI9563757.1"/>
    <property type="molecule type" value="Genomic_DNA"/>
</dbReference>
<keyword evidence="2" id="KW-1185">Reference proteome</keyword>
<accession>A0ABN9CU69</accession>
<sequence length="56" mass="6188">MPASAGGHCQERCRGDIAGAQNKVSDRGIPEQRCRVFPSVAQGYRLCYTREYRQGG</sequence>
<name>A0ABN9CU69_9NEOB</name>
<comment type="caution">
    <text evidence="1">The sequence shown here is derived from an EMBL/GenBank/DDBJ whole genome shotgun (WGS) entry which is preliminary data.</text>
</comment>
<reference evidence="1" key="1">
    <citation type="submission" date="2023-05" db="EMBL/GenBank/DDBJ databases">
        <authorList>
            <person name="Stuckert A."/>
        </authorList>
    </citation>
    <scope>NUCLEOTIDE SEQUENCE</scope>
</reference>
<evidence type="ECO:0000313" key="2">
    <source>
        <dbReference type="Proteomes" id="UP001162483"/>
    </source>
</evidence>
<gene>
    <name evidence="1" type="ORF">SPARVUS_LOCUS5801113</name>
</gene>
<evidence type="ECO:0000313" key="1">
    <source>
        <dbReference type="EMBL" id="CAI9563757.1"/>
    </source>
</evidence>
<dbReference type="Proteomes" id="UP001162483">
    <property type="component" value="Unassembled WGS sequence"/>
</dbReference>
<proteinExistence type="predicted"/>
<organism evidence="1 2">
    <name type="scientific">Staurois parvus</name>
    <dbReference type="NCBI Taxonomy" id="386267"/>
    <lineage>
        <taxon>Eukaryota</taxon>
        <taxon>Metazoa</taxon>
        <taxon>Chordata</taxon>
        <taxon>Craniata</taxon>
        <taxon>Vertebrata</taxon>
        <taxon>Euteleostomi</taxon>
        <taxon>Amphibia</taxon>
        <taxon>Batrachia</taxon>
        <taxon>Anura</taxon>
        <taxon>Neobatrachia</taxon>
        <taxon>Ranoidea</taxon>
        <taxon>Ranidae</taxon>
        <taxon>Staurois</taxon>
    </lineage>
</organism>
<protein>
    <submittedName>
        <fullName evidence="1">Uncharacterized protein</fullName>
    </submittedName>
</protein>